<evidence type="ECO:0000313" key="3">
    <source>
        <dbReference type="RefSeq" id="XP_072799556.1"/>
    </source>
</evidence>
<dbReference type="RefSeq" id="XP_072799557.1">
    <property type="nucleotide sequence ID" value="XM_072943456.1"/>
</dbReference>
<dbReference type="RefSeq" id="XP_072799556.1">
    <property type="nucleotide sequence ID" value="XM_072943455.1"/>
</dbReference>
<reference evidence="3 4" key="1">
    <citation type="submission" date="2025-05" db="UniProtKB">
        <authorList>
            <consortium name="RefSeq"/>
        </authorList>
    </citation>
    <scope>IDENTIFICATION</scope>
</reference>
<evidence type="ECO:0000256" key="1">
    <source>
        <dbReference type="SAM" id="MobiDB-lite"/>
    </source>
</evidence>
<feature type="region of interest" description="Disordered" evidence="1">
    <location>
        <begin position="94"/>
        <end position="125"/>
    </location>
</feature>
<accession>A0ABM5BT45</accession>
<dbReference type="GeneID" id="140687186"/>
<name>A0ABM5BT45_VICPA</name>
<dbReference type="Proteomes" id="UP001652581">
    <property type="component" value="Chromosome 18"/>
</dbReference>
<feature type="region of interest" description="Disordered" evidence="1">
    <location>
        <begin position="1"/>
        <end position="24"/>
    </location>
</feature>
<proteinExistence type="predicted"/>
<feature type="region of interest" description="Disordered" evidence="1">
    <location>
        <begin position="156"/>
        <end position="212"/>
    </location>
</feature>
<protein>
    <submittedName>
        <fullName evidence="3 4">Uncharacterized protein</fullName>
    </submittedName>
</protein>
<evidence type="ECO:0000313" key="2">
    <source>
        <dbReference type="Proteomes" id="UP001652581"/>
    </source>
</evidence>
<evidence type="ECO:0000313" key="4">
    <source>
        <dbReference type="RefSeq" id="XP_072799557.1"/>
    </source>
</evidence>
<sequence length="327" mass="34188">MGLSRGLGETRSSTGRRTARNLPAAFLTPALRSLGDTMWDPSQAAQHPVPRGDPTPLLPTWDPDFSGAGAGGEPRRCTELGMTSRRQTGRIYTRGCWGPRQHTDGTEARSSGAMRRSHGSEEAGDSHALVALAPSLGPSHNLAGAVLAAMFRQSPPSSRHSHVLRMATPLPTPGHKRRRGAGDRVVAWSASEADAPPRTAHSSCEQEPTGGRLSGLVPPAPDASAAPGLLGTCRPPWAWGRALKGPAPAQALGVAWSFRQTLAGARLGRYRKPGRLLLLREAGPESGCGAQTEGSSTGERSGVGGRLAGDTGRLQLHACCRVACGLR</sequence>
<feature type="region of interest" description="Disordered" evidence="1">
    <location>
        <begin position="285"/>
        <end position="307"/>
    </location>
</feature>
<gene>
    <name evidence="3 4" type="primary">LOC140687186</name>
</gene>
<feature type="region of interest" description="Disordered" evidence="1">
    <location>
        <begin position="37"/>
        <end position="77"/>
    </location>
</feature>
<keyword evidence="2" id="KW-1185">Reference proteome</keyword>
<organism evidence="2 3">
    <name type="scientific">Vicugna pacos</name>
    <name type="common">Alpaca</name>
    <name type="synonym">Lama pacos</name>
    <dbReference type="NCBI Taxonomy" id="30538"/>
    <lineage>
        <taxon>Eukaryota</taxon>
        <taxon>Metazoa</taxon>
        <taxon>Chordata</taxon>
        <taxon>Craniata</taxon>
        <taxon>Vertebrata</taxon>
        <taxon>Euteleostomi</taxon>
        <taxon>Mammalia</taxon>
        <taxon>Eutheria</taxon>
        <taxon>Laurasiatheria</taxon>
        <taxon>Artiodactyla</taxon>
        <taxon>Tylopoda</taxon>
        <taxon>Camelidae</taxon>
        <taxon>Vicugna</taxon>
    </lineage>
</organism>